<dbReference type="Pfam" id="PF02892">
    <property type="entry name" value="zf-BED"/>
    <property type="match status" value="1"/>
</dbReference>
<keyword evidence="1" id="KW-1185">Reference proteome</keyword>
<dbReference type="PROSITE" id="PS50808">
    <property type="entry name" value="ZF_BED"/>
    <property type="match status" value="1"/>
</dbReference>
<evidence type="ECO:0000313" key="2">
    <source>
        <dbReference type="RefSeq" id="XP_068077866.2"/>
    </source>
</evidence>
<reference evidence="2" key="1">
    <citation type="submission" date="2025-08" db="UniProtKB">
        <authorList>
            <consortium name="RefSeq"/>
        </authorList>
    </citation>
    <scope>IDENTIFICATION</scope>
    <source>
        <strain evidence="2">Tuebingen</strain>
        <tissue evidence="2">Fibroblasts and whole tissue</tissue>
    </source>
</reference>
<dbReference type="InterPro" id="IPR003656">
    <property type="entry name" value="Znf_BED"/>
</dbReference>
<dbReference type="GO" id="GO:0008270">
    <property type="term" value="F:zinc ion binding"/>
    <property type="evidence" value="ECO:0007669"/>
    <property type="project" value="UniProtKB-KW"/>
</dbReference>
<dbReference type="ZFIN" id="ZDB-GENE-030131-2597">
    <property type="gene designation" value="zbedx"/>
</dbReference>
<name>A0AB32TPV8_DANRE</name>
<dbReference type="InterPro" id="IPR036236">
    <property type="entry name" value="Znf_C2H2_sf"/>
</dbReference>
<gene>
    <name evidence="2 3" type="primary">zbedx</name>
    <name evidence="2" type="synonym">fc12g06</name>
    <name evidence="2" type="synonym">wu:fb98h02</name>
    <name evidence="2" type="synonym">wu:fc12g06</name>
    <name evidence="2" type="synonym">zgc:161969</name>
</gene>
<proteinExistence type="predicted"/>
<dbReference type="PANTHER" id="PTHR47501:SF6">
    <property type="match status" value="1"/>
</dbReference>
<organism evidence="1 2">
    <name type="scientific">Danio rerio</name>
    <name type="common">Zebrafish</name>
    <name type="synonym">Brachydanio rerio</name>
    <dbReference type="NCBI Taxonomy" id="7955"/>
    <lineage>
        <taxon>Eukaryota</taxon>
        <taxon>Metazoa</taxon>
        <taxon>Chordata</taxon>
        <taxon>Craniata</taxon>
        <taxon>Vertebrata</taxon>
        <taxon>Euteleostomi</taxon>
        <taxon>Actinopterygii</taxon>
        <taxon>Neopterygii</taxon>
        <taxon>Teleostei</taxon>
        <taxon>Ostariophysi</taxon>
        <taxon>Cypriniformes</taxon>
        <taxon>Danionidae</taxon>
        <taxon>Danioninae</taxon>
        <taxon>Danio</taxon>
    </lineage>
</organism>
<dbReference type="PANTHER" id="PTHR47501">
    <property type="entry name" value="TRANSPOSASE-RELATED"/>
    <property type="match status" value="1"/>
</dbReference>
<protein>
    <submittedName>
        <fullName evidence="2">Uncharacterized protein isoform X1</fullName>
    </submittedName>
</protein>
<dbReference type="InterPro" id="IPR012337">
    <property type="entry name" value="RNaseH-like_sf"/>
</dbReference>
<dbReference type="SMART" id="SM00614">
    <property type="entry name" value="ZnF_BED"/>
    <property type="match status" value="1"/>
</dbReference>
<dbReference type="CTD" id="569044"/>
<dbReference type="GO" id="GO:0003677">
    <property type="term" value="F:DNA binding"/>
    <property type="evidence" value="ECO:0007669"/>
    <property type="project" value="InterPro"/>
</dbReference>
<dbReference type="OrthoDB" id="10057873at2759"/>
<dbReference type="Proteomes" id="UP000000437">
    <property type="component" value="Chromosome 6"/>
</dbReference>
<evidence type="ECO:0000313" key="3">
    <source>
        <dbReference type="ZFIN" id="ZDB-GENE-030131-2597"/>
    </source>
</evidence>
<dbReference type="SUPFAM" id="SSF57667">
    <property type="entry name" value="beta-beta-alpha zinc fingers"/>
    <property type="match status" value="1"/>
</dbReference>
<accession>A0AB32TPV8</accession>
<evidence type="ECO:0000313" key="1">
    <source>
        <dbReference type="Proteomes" id="UP000000437"/>
    </source>
</evidence>
<dbReference type="RefSeq" id="XP_068077866.2">
    <property type="nucleotide sequence ID" value="XM_068221765.2"/>
</dbReference>
<sequence>MGENCFLPKDGGNEQLWSILRQTSKGEREEKRFTGNAPLLFALSRPEPRVKMERSRTAFDHWMHKHYFTYRDTRGRNITVQCNLCLPKINILSTARDSTSNLKKHLECHSPHLMRKHQHIEMSEPEPLFLPPKRLKSAVWEYFGYYKDPGGTIIADGRPVCRMCRKKVSARSGNTSNMQHHLRDHHPMEFAKLNRKHAVPCRKRLREAAGIDGSSSFATNILENQTEESSEAKDDKNDSTIYYQTSQSRLNALVFNFIVEDVQPISILEQPGFRKLIEALSRGKRVMSPNAFVTRLEMAFDKMKTELKAKLSKVQTLCTTADIWSVQDRSYFGMTCHWLEDNLERRSAALACTRIPSNYTCETIIAKIQETHSSFNIESKVQATVTDNGNNFVKAFKEFSSDDEQEVEQSQFEDLGSILCDGDIGGDFFLSYFLPPHQRCAGQTLTTIASKDLAEAVTKGPAGKVRSSAAGKCAKIWHKAESSMETAVAMESIANMKFTLPCLNQWSSEYYAINKLMTLNDSQLNELTELLGVPHFTPDETSYLTEYTDVFKPVAFALDLLQGEEKCFLGIVIPTLLTLKRKLEEKAANTRLFSKAIEETVKAIDTRFKQVFESSDARLATVTTPQFRLWWLPEEEREVLRAQLITEVLQVDQGTEEPETNGGAVHEDEFFSYGPGSPGYKCGKREAAEEVWLYLQGTKKDLKCLNEFPGVKKVFIKFNTTLPSSAPVQQLFNSGGNNVNPKGNPLTDEQFEHVLLLRYNSKIISTLE</sequence>
<dbReference type="GeneTree" id="ENSGT00530000064692"/>
<dbReference type="SUPFAM" id="SSF53098">
    <property type="entry name" value="Ribonuclease H-like"/>
    <property type="match status" value="1"/>
</dbReference>
<dbReference type="AGR" id="ZFIN:ZDB-GENE-030131-2597"/>